<feature type="region of interest" description="Disordered" evidence="1">
    <location>
        <begin position="356"/>
        <end position="390"/>
    </location>
</feature>
<reference evidence="2" key="2">
    <citation type="submission" date="2023-05" db="EMBL/GenBank/DDBJ databases">
        <authorList>
            <consortium name="Lawrence Berkeley National Laboratory"/>
            <person name="Steindorff A."/>
            <person name="Hensen N."/>
            <person name="Bonometti L."/>
            <person name="Westerberg I."/>
            <person name="Brannstrom I.O."/>
            <person name="Guillou S."/>
            <person name="Cros-Aarteil S."/>
            <person name="Calhoun S."/>
            <person name="Haridas S."/>
            <person name="Kuo A."/>
            <person name="Mondo S."/>
            <person name="Pangilinan J."/>
            <person name="Riley R."/>
            <person name="Labutti K."/>
            <person name="Andreopoulos B."/>
            <person name="Lipzen A."/>
            <person name="Chen C."/>
            <person name="Yanf M."/>
            <person name="Daum C."/>
            <person name="Ng V."/>
            <person name="Clum A."/>
            <person name="Ohm R."/>
            <person name="Martin F."/>
            <person name="Silar P."/>
            <person name="Natvig D."/>
            <person name="Lalanne C."/>
            <person name="Gautier V."/>
            <person name="Ament-Velasquez S.L."/>
            <person name="Kruys A."/>
            <person name="Hutchinson M.I."/>
            <person name="Powell A.J."/>
            <person name="Barry K."/>
            <person name="Miller A.N."/>
            <person name="Grigoriev I.V."/>
            <person name="Debuchy R."/>
            <person name="Gladieux P."/>
            <person name="Thoren M.H."/>
            <person name="Johannesson H."/>
        </authorList>
    </citation>
    <scope>NUCLEOTIDE SEQUENCE</scope>
    <source>
        <strain evidence="2">CBS 532.94</strain>
    </source>
</reference>
<feature type="compositionally biased region" description="Pro residues" evidence="1">
    <location>
        <begin position="134"/>
        <end position="144"/>
    </location>
</feature>
<proteinExistence type="predicted"/>
<name>A0AAN7H846_9PEZI</name>
<feature type="compositionally biased region" description="Basic and acidic residues" evidence="1">
    <location>
        <begin position="262"/>
        <end position="275"/>
    </location>
</feature>
<organism evidence="2 3">
    <name type="scientific">Achaetomium macrosporum</name>
    <dbReference type="NCBI Taxonomy" id="79813"/>
    <lineage>
        <taxon>Eukaryota</taxon>
        <taxon>Fungi</taxon>
        <taxon>Dikarya</taxon>
        <taxon>Ascomycota</taxon>
        <taxon>Pezizomycotina</taxon>
        <taxon>Sordariomycetes</taxon>
        <taxon>Sordariomycetidae</taxon>
        <taxon>Sordariales</taxon>
        <taxon>Chaetomiaceae</taxon>
        <taxon>Achaetomium</taxon>
    </lineage>
</organism>
<reference evidence="2" key="1">
    <citation type="journal article" date="2023" name="Mol. Phylogenet. Evol.">
        <title>Genome-scale phylogeny and comparative genomics of the fungal order Sordariales.</title>
        <authorList>
            <person name="Hensen N."/>
            <person name="Bonometti L."/>
            <person name="Westerberg I."/>
            <person name="Brannstrom I.O."/>
            <person name="Guillou S."/>
            <person name="Cros-Aarteil S."/>
            <person name="Calhoun S."/>
            <person name="Haridas S."/>
            <person name="Kuo A."/>
            <person name="Mondo S."/>
            <person name="Pangilinan J."/>
            <person name="Riley R."/>
            <person name="LaButti K."/>
            <person name="Andreopoulos B."/>
            <person name="Lipzen A."/>
            <person name="Chen C."/>
            <person name="Yan M."/>
            <person name="Daum C."/>
            <person name="Ng V."/>
            <person name="Clum A."/>
            <person name="Steindorff A."/>
            <person name="Ohm R.A."/>
            <person name="Martin F."/>
            <person name="Silar P."/>
            <person name="Natvig D.O."/>
            <person name="Lalanne C."/>
            <person name="Gautier V."/>
            <person name="Ament-Velasquez S.L."/>
            <person name="Kruys A."/>
            <person name="Hutchinson M.I."/>
            <person name="Powell A.J."/>
            <person name="Barry K."/>
            <person name="Miller A.N."/>
            <person name="Grigoriev I.V."/>
            <person name="Debuchy R."/>
            <person name="Gladieux P."/>
            <person name="Hiltunen Thoren M."/>
            <person name="Johannesson H."/>
        </authorList>
    </citation>
    <scope>NUCLEOTIDE SEQUENCE</scope>
    <source>
        <strain evidence="2">CBS 532.94</strain>
    </source>
</reference>
<keyword evidence="3" id="KW-1185">Reference proteome</keyword>
<dbReference type="AlphaFoldDB" id="A0AAN7H846"/>
<dbReference type="EMBL" id="MU860333">
    <property type="protein sequence ID" value="KAK4234737.1"/>
    <property type="molecule type" value="Genomic_DNA"/>
</dbReference>
<evidence type="ECO:0000313" key="2">
    <source>
        <dbReference type="EMBL" id="KAK4234737.1"/>
    </source>
</evidence>
<feature type="compositionally biased region" description="Basic residues" evidence="1">
    <location>
        <begin position="1"/>
        <end position="12"/>
    </location>
</feature>
<sequence>MDTSAPKRRRTSPRTAVPVHSETESTTPRDAPPRASASPNRPSFASPTRASLERFNPEILRRRESQPRRLRSSPDAPPSASRAATPDSTGSLTRALRTQLELRSGARDGGAQVASEADSILHSPARRLGKSPARPTPRPLPPPAPEHDEELLRVISGRGLPGTSLGVLPEVTAPEPELPPTPKHPDPMVSTPPSGIHNTPSRRPKRSRALAEKLKSSSPLKRPLSRSAELPQKGAPLDFGLPSKPTQTGAPETPAPTTAELRGLRPADPDAEKKKLRDSLLAEIRQLERDLGVASKENERIRRARLSRQEPSPPGNKREILDLLRRYELPPEDNPRKPDPVEDWLASALNPIAFLPFNKPSTSGPPTLPPLRKGEDSEEPPPPISHHPLPMSADEALPYLQVFTPLTFTSHVSPLPRPDGEGPLLQNHAITASSTSPRGLFTARIEMTVNTRTMAVTELAVPRLDPAAEAELKPFVDRIVEKGNESVPNSGLYNNVSVLSWGMGEWLRVAVQRAKVWIVLEREVKDKEALTQMVARQRARKKTRRRRKRWVSQREDGDSDGEEEEGGDGSSSDGMKTYETADLLPFMGRTCMDLQIPVLDGGTGDTSALRVQWRIALDWTGEARNEIGVLVGVPGKWHKYDERGQLSGLPKLFDELIQGGEDPLTAVRTVVCLLAGEQRS</sequence>
<dbReference type="Proteomes" id="UP001303760">
    <property type="component" value="Unassembled WGS sequence"/>
</dbReference>
<evidence type="ECO:0000313" key="3">
    <source>
        <dbReference type="Proteomes" id="UP001303760"/>
    </source>
</evidence>
<gene>
    <name evidence="2" type="ORF">C8A03DRAFT_18418</name>
</gene>
<feature type="compositionally biased region" description="Basic and acidic residues" evidence="1">
    <location>
        <begin position="51"/>
        <end position="67"/>
    </location>
</feature>
<feature type="compositionally biased region" description="Low complexity" evidence="1">
    <location>
        <begin position="216"/>
        <end position="227"/>
    </location>
</feature>
<feature type="compositionally biased region" description="Low complexity" evidence="1">
    <location>
        <begin position="250"/>
        <end position="260"/>
    </location>
</feature>
<feature type="region of interest" description="Disordered" evidence="1">
    <location>
        <begin position="545"/>
        <end position="576"/>
    </location>
</feature>
<evidence type="ECO:0000256" key="1">
    <source>
        <dbReference type="SAM" id="MobiDB-lite"/>
    </source>
</evidence>
<feature type="compositionally biased region" description="Acidic residues" evidence="1">
    <location>
        <begin position="557"/>
        <end position="567"/>
    </location>
</feature>
<feature type="region of interest" description="Disordered" evidence="1">
    <location>
        <begin position="1"/>
        <end position="275"/>
    </location>
</feature>
<protein>
    <submittedName>
        <fullName evidence="2">Uncharacterized protein</fullName>
    </submittedName>
</protein>
<comment type="caution">
    <text evidence="2">The sequence shown here is derived from an EMBL/GenBank/DDBJ whole genome shotgun (WGS) entry which is preliminary data.</text>
</comment>
<feature type="compositionally biased region" description="Low complexity" evidence="1">
    <location>
        <begin position="33"/>
        <end position="47"/>
    </location>
</feature>
<accession>A0AAN7H846</accession>